<evidence type="ECO:0000313" key="3">
    <source>
        <dbReference type="Proteomes" id="UP000448867"/>
    </source>
</evidence>
<dbReference type="RefSeq" id="WP_343031606.1">
    <property type="nucleotide sequence ID" value="NZ_WKKI01000051.1"/>
</dbReference>
<dbReference type="EMBL" id="WKKI01000051">
    <property type="protein sequence ID" value="MRX73934.1"/>
    <property type="molecule type" value="Genomic_DNA"/>
</dbReference>
<dbReference type="InterPro" id="IPR016181">
    <property type="entry name" value="Acyl_CoA_acyltransferase"/>
</dbReference>
<protein>
    <submittedName>
        <fullName evidence="2">GNAT family N-acetyltransferase</fullName>
    </submittedName>
</protein>
<feature type="domain" description="N-acetyltransferase" evidence="1">
    <location>
        <begin position="3"/>
        <end position="152"/>
    </location>
</feature>
<reference evidence="2 3" key="1">
    <citation type="submission" date="2019-11" db="EMBL/GenBank/DDBJ databases">
        <title>Bacillus lacus genome.</title>
        <authorList>
            <person name="Allen C.J."/>
            <person name="Newman J.D."/>
        </authorList>
    </citation>
    <scope>NUCLEOTIDE SEQUENCE [LARGE SCALE GENOMIC DNA]</scope>
    <source>
        <strain evidence="2 3">KCTC 33946</strain>
    </source>
</reference>
<keyword evidence="3" id="KW-1185">Reference proteome</keyword>
<dbReference type="AlphaFoldDB" id="A0A7X2J295"/>
<name>A0A7X2J295_9BACI</name>
<keyword evidence="2" id="KW-0808">Transferase</keyword>
<sequence>MNYIFSVLTQEQAEKIAYSWRYEDEYSFYNMDSDLEDLKEFLNPESRGDAAFAVSADHELIAFLTLNKTEDTIVEIGLGMEPDSTGIGRGLAFVNAAIEFVIAELKPRKITLSVATFNRRAINVYRKAGFESVQTYMQNTNGKRYEFLKMIYIC</sequence>
<proteinExistence type="predicted"/>
<dbReference type="PROSITE" id="PS51186">
    <property type="entry name" value="GNAT"/>
    <property type="match status" value="1"/>
</dbReference>
<comment type="caution">
    <text evidence="2">The sequence shown here is derived from an EMBL/GenBank/DDBJ whole genome shotgun (WGS) entry which is preliminary data.</text>
</comment>
<dbReference type="Gene3D" id="3.40.630.30">
    <property type="match status" value="1"/>
</dbReference>
<evidence type="ECO:0000259" key="1">
    <source>
        <dbReference type="PROSITE" id="PS51186"/>
    </source>
</evidence>
<dbReference type="InterPro" id="IPR000182">
    <property type="entry name" value="GNAT_dom"/>
</dbReference>
<accession>A0A7X2J295</accession>
<gene>
    <name evidence="2" type="ORF">GJU40_17515</name>
</gene>
<evidence type="ECO:0000313" key="2">
    <source>
        <dbReference type="EMBL" id="MRX73934.1"/>
    </source>
</evidence>
<dbReference type="GO" id="GO:0016747">
    <property type="term" value="F:acyltransferase activity, transferring groups other than amino-acyl groups"/>
    <property type="evidence" value="ECO:0007669"/>
    <property type="project" value="InterPro"/>
</dbReference>
<dbReference type="Pfam" id="PF13302">
    <property type="entry name" value="Acetyltransf_3"/>
    <property type="match status" value="1"/>
</dbReference>
<dbReference type="Proteomes" id="UP000448867">
    <property type="component" value="Unassembled WGS sequence"/>
</dbReference>
<organism evidence="2 3">
    <name type="scientific">Metabacillus lacus</name>
    <dbReference type="NCBI Taxonomy" id="1983721"/>
    <lineage>
        <taxon>Bacteria</taxon>
        <taxon>Bacillati</taxon>
        <taxon>Bacillota</taxon>
        <taxon>Bacilli</taxon>
        <taxon>Bacillales</taxon>
        <taxon>Bacillaceae</taxon>
        <taxon>Metabacillus</taxon>
    </lineage>
</organism>
<dbReference type="SUPFAM" id="SSF55729">
    <property type="entry name" value="Acyl-CoA N-acyltransferases (Nat)"/>
    <property type="match status" value="1"/>
</dbReference>
<dbReference type="PANTHER" id="PTHR43415">
    <property type="entry name" value="SPERMIDINE N(1)-ACETYLTRANSFERASE"/>
    <property type="match status" value="1"/>
</dbReference>
<dbReference type="PANTHER" id="PTHR43415:SF3">
    <property type="entry name" value="GNAT-FAMILY ACETYLTRANSFERASE"/>
    <property type="match status" value="1"/>
</dbReference>